<keyword evidence="2" id="KW-1185">Reference proteome</keyword>
<dbReference type="Proteomes" id="UP000326396">
    <property type="component" value="Linkage Group LG2"/>
</dbReference>
<name>A0A5N6NGS1_9ASTR</name>
<proteinExistence type="predicted"/>
<gene>
    <name evidence="1" type="ORF">E3N88_23729</name>
</gene>
<dbReference type="AlphaFoldDB" id="A0A5N6NGS1"/>
<reference evidence="1 2" key="1">
    <citation type="submission" date="2019-05" db="EMBL/GenBank/DDBJ databases">
        <title>Mikania micrantha, genome provides insights into the molecular mechanism of rapid growth.</title>
        <authorList>
            <person name="Liu B."/>
        </authorList>
    </citation>
    <scope>NUCLEOTIDE SEQUENCE [LARGE SCALE GENOMIC DNA]</scope>
    <source>
        <strain evidence="1">NLD-2019</strain>
        <tissue evidence="1">Leaf</tissue>
    </source>
</reference>
<sequence>MKQNQFTNWATIEETPSDYEIGNKIQEPIDVEILEIQKDSENELNLPCNNVGEIGKNVAIDEILKVKIQQDGRPIVVDVQVQEKNEPHNSHKGSLYAGKERTHGGQICGNLTPSEHRTDLRCEYSDVAFIVDFNPLMSITQGTATATVVTLVDIGYFSINPKTSISIKCQTDGKYLRVAKTRKYFENLSPKVLEKVKNDERGRKPCTKRSPGLPEIEKRRKISKCWTNGLVAVRVGGLKGPPRYAMLGKYLRFLRISSLYVKPFGLSVAVRNG</sequence>
<protein>
    <submittedName>
        <fullName evidence="1">Uncharacterized protein</fullName>
    </submittedName>
</protein>
<accession>A0A5N6NGS1</accession>
<evidence type="ECO:0000313" key="1">
    <source>
        <dbReference type="EMBL" id="KAD4586128.1"/>
    </source>
</evidence>
<comment type="caution">
    <text evidence="1">The sequence shown here is derived from an EMBL/GenBank/DDBJ whole genome shotgun (WGS) entry which is preliminary data.</text>
</comment>
<evidence type="ECO:0000313" key="2">
    <source>
        <dbReference type="Proteomes" id="UP000326396"/>
    </source>
</evidence>
<organism evidence="1 2">
    <name type="scientific">Mikania micrantha</name>
    <name type="common">bitter vine</name>
    <dbReference type="NCBI Taxonomy" id="192012"/>
    <lineage>
        <taxon>Eukaryota</taxon>
        <taxon>Viridiplantae</taxon>
        <taxon>Streptophyta</taxon>
        <taxon>Embryophyta</taxon>
        <taxon>Tracheophyta</taxon>
        <taxon>Spermatophyta</taxon>
        <taxon>Magnoliopsida</taxon>
        <taxon>eudicotyledons</taxon>
        <taxon>Gunneridae</taxon>
        <taxon>Pentapetalae</taxon>
        <taxon>asterids</taxon>
        <taxon>campanulids</taxon>
        <taxon>Asterales</taxon>
        <taxon>Asteraceae</taxon>
        <taxon>Asteroideae</taxon>
        <taxon>Heliantheae alliance</taxon>
        <taxon>Eupatorieae</taxon>
        <taxon>Mikania</taxon>
    </lineage>
</organism>
<dbReference type="EMBL" id="SZYD01000012">
    <property type="protein sequence ID" value="KAD4586128.1"/>
    <property type="molecule type" value="Genomic_DNA"/>
</dbReference>
<dbReference type="OrthoDB" id="1837590at2759"/>